<sequence length="312" mass="34456">MDPDNGPRNVGERWGARAKSEMVPVDIVQALQMELRKPGRLPDSCQGRYRGRLRGVGGRRSCRNIAAPYLKKIWVKVGDRGVYGGGTGVHESAGYSLEAPETRAVTIQFDAKDAGCLGYSPGLLFAKFLKMHANTLYAVPAPVRHKQGHQESTYSPLMASMSCRRTGRPGGAGEQNRHGGSKAELHAFLIRSAGATQPWQDLGLNGTQSKRVKGTPRCIRRVLSGFAAAGNCPQRFRELQSRKGPSSMYIAATWIPLVYGFFEDRYMPVPEICSDELLECFDFGHPGRDASVMDSRVTENRNYTTYRHPANH</sequence>
<protein>
    <submittedName>
        <fullName evidence="1">Uncharacterized protein</fullName>
    </submittedName>
</protein>
<dbReference type="Proteomes" id="UP001222325">
    <property type="component" value="Unassembled WGS sequence"/>
</dbReference>
<dbReference type="AlphaFoldDB" id="A0AAD6XNG3"/>
<accession>A0AAD6XNG3</accession>
<dbReference type="EMBL" id="JARJCN010000041">
    <property type="protein sequence ID" value="KAJ7083360.1"/>
    <property type="molecule type" value="Genomic_DNA"/>
</dbReference>
<comment type="caution">
    <text evidence="1">The sequence shown here is derived from an EMBL/GenBank/DDBJ whole genome shotgun (WGS) entry which is preliminary data.</text>
</comment>
<feature type="non-terminal residue" evidence="1">
    <location>
        <position position="312"/>
    </location>
</feature>
<evidence type="ECO:0000313" key="2">
    <source>
        <dbReference type="Proteomes" id="UP001222325"/>
    </source>
</evidence>
<evidence type="ECO:0000313" key="1">
    <source>
        <dbReference type="EMBL" id="KAJ7083360.1"/>
    </source>
</evidence>
<keyword evidence="2" id="KW-1185">Reference proteome</keyword>
<name>A0AAD6XNG3_9AGAR</name>
<reference evidence="1" key="1">
    <citation type="submission" date="2023-03" db="EMBL/GenBank/DDBJ databases">
        <title>Massive genome expansion in bonnet fungi (Mycena s.s.) driven by repeated elements and novel gene families across ecological guilds.</title>
        <authorList>
            <consortium name="Lawrence Berkeley National Laboratory"/>
            <person name="Harder C.B."/>
            <person name="Miyauchi S."/>
            <person name="Viragh M."/>
            <person name="Kuo A."/>
            <person name="Thoen E."/>
            <person name="Andreopoulos B."/>
            <person name="Lu D."/>
            <person name="Skrede I."/>
            <person name="Drula E."/>
            <person name="Henrissat B."/>
            <person name="Morin E."/>
            <person name="Kohler A."/>
            <person name="Barry K."/>
            <person name="LaButti K."/>
            <person name="Morin E."/>
            <person name="Salamov A."/>
            <person name="Lipzen A."/>
            <person name="Mereny Z."/>
            <person name="Hegedus B."/>
            <person name="Baldrian P."/>
            <person name="Stursova M."/>
            <person name="Weitz H."/>
            <person name="Taylor A."/>
            <person name="Grigoriev I.V."/>
            <person name="Nagy L.G."/>
            <person name="Martin F."/>
            <person name="Kauserud H."/>
        </authorList>
    </citation>
    <scope>NUCLEOTIDE SEQUENCE</scope>
    <source>
        <strain evidence="1">CBHHK173m</strain>
    </source>
</reference>
<gene>
    <name evidence="1" type="ORF">B0H15DRAFT_932399</name>
</gene>
<proteinExistence type="predicted"/>
<organism evidence="1 2">
    <name type="scientific">Mycena belliarum</name>
    <dbReference type="NCBI Taxonomy" id="1033014"/>
    <lineage>
        <taxon>Eukaryota</taxon>
        <taxon>Fungi</taxon>
        <taxon>Dikarya</taxon>
        <taxon>Basidiomycota</taxon>
        <taxon>Agaricomycotina</taxon>
        <taxon>Agaricomycetes</taxon>
        <taxon>Agaricomycetidae</taxon>
        <taxon>Agaricales</taxon>
        <taxon>Marasmiineae</taxon>
        <taxon>Mycenaceae</taxon>
        <taxon>Mycena</taxon>
    </lineage>
</organism>